<gene>
    <name evidence="4" type="ORF">GCM10010411_12650</name>
</gene>
<keyword evidence="2" id="KW-0804">Transcription</keyword>
<reference evidence="4 5" key="1">
    <citation type="journal article" date="2019" name="Int. J. Syst. Evol. Microbiol.">
        <title>The Global Catalogue of Microorganisms (GCM) 10K type strain sequencing project: providing services to taxonomists for standard genome sequencing and annotation.</title>
        <authorList>
            <consortium name="The Broad Institute Genomics Platform"/>
            <consortium name="The Broad Institute Genome Sequencing Center for Infectious Disease"/>
            <person name="Wu L."/>
            <person name="Ma J."/>
        </authorList>
    </citation>
    <scope>NUCLEOTIDE SEQUENCE [LARGE SCALE GENOMIC DNA]</scope>
    <source>
        <strain evidence="4 5">JCM 6833</strain>
    </source>
</reference>
<dbReference type="Pfam" id="PF13490">
    <property type="entry name" value="zf-HC2"/>
    <property type="match status" value="1"/>
</dbReference>
<organism evidence="4 5">
    <name type="scientific">Actinomadura fulvescens</name>
    <dbReference type="NCBI Taxonomy" id="46160"/>
    <lineage>
        <taxon>Bacteria</taxon>
        <taxon>Bacillati</taxon>
        <taxon>Actinomycetota</taxon>
        <taxon>Actinomycetes</taxon>
        <taxon>Streptosporangiales</taxon>
        <taxon>Thermomonosporaceae</taxon>
        <taxon>Actinomadura</taxon>
    </lineage>
</organism>
<name>A0ABN3PE71_9ACTN</name>
<protein>
    <recommendedName>
        <fullName evidence="3">Putative zinc-finger domain-containing protein</fullName>
    </recommendedName>
</protein>
<evidence type="ECO:0000256" key="2">
    <source>
        <dbReference type="ARBA" id="ARBA00023163"/>
    </source>
</evidence>
<dbReference type="InterPro" id="IPR027383">
    <property type="entry name" value="Znf_put"/>
</dbReference>
<evidence type="ECO:0000256" key="1">
    <source>
        <dbReference type="ARBA" id="ARBA00023015"/>
    </source>
</evidence>
<accession>A0ABN3PE71</accession>
<dbReference type="InterPro" id="IPR041916">
    <property type="entry name" value="Anti_sigma_zinc_sf"/>
</dbReference>
<evidence type="ECO:0000313" key="5">
    <source>
        <dbReference type="Proteomes" id="UP001501509"/>
    </source>
</evidence>
<evidence type="ECO:0000313" key="4">
    <source>
        <dbReference type="EMBL" id="GAA2581500.1"/>
    </source>
</evidence>
<feature type="domain" description="Putative zinc-finger" evidence="3">
    <location>
        <begin position="6"/>
        <end position="39"/>
    </location>
</feature>
<evidence type="ECO:0000259" key="3">
    <source>
        <dbReference type="Pfam" id="PF13490"/>
    </source>
</evidence>
<dbReference type="Proteomes" id="UP001501509">
    <property type="component" value="Unassembled WGS sequence"/>
</dbReference>
<keyword evidence="5" id="KW-1185">Reference proteome</keyword>
<proteinExistence type="predicted"/>
<dbReference type="Gene3D" id="1.10.10.1320">
    <property type="entry name" value="Anti-sigma factor, zinc-finger domain"/>
    <property type="match status" value="1"/>
</dbReference>
<dbReference type="EMBL" id="BAAATD010000001">
    <property type="protein sequence ID" value="GAA2581500.1"/>
    <property type="molecule type" value="Genomic_DNA"/>
</dbReference>
<keyword evidence="1" id="KW-0805">Transcription regulation</keyword>
<comment type="caution">
    <text evidence="4">The sequence shown here is derived from an EMBL/GenBank/DDBJ whole genome shotgun (WGS) entry which is preliminary data.</text>
</comment>
<sequence>MPEMTCRELVELITAYLDGTLDPDTERRFTAHLAMCDGCVNYLEQIRQAVEAVGALPVERLSDESRDGLMKMFRDWQVAT</sequence>